<proteinExistence type="predicted"/>
<reference evidence="1" key="1">
    <citation type="submission" date="2020-02" db="EMBL/GenBank/DDBJ databases">
        <authorList>
            <person name="Scholz U."/>
            <person name="Mascher M."/>
            <person name="Fiebig A."/>
        </authorList>
    </citation>
    <scope>NUCLEOTIDE SEQUENCE</scope>
</reference>
<evidence type="ECO:0000313" key="1">
    <source>
        <dbReference type="EMBL" id="CAA7398823.1"/>
    </source>
</evidence>
<dbReference type="EMBL" id="LR746270">
    <property type="protein sequence ID" value="CAA7398823.1"/>
    <property type="molecule type" value="Genomic_DNA"/>
</dbReference>
<organism evidence="1 2">
    <name type="scientific">Spirodela intermedia</name>
    <name type="common">Intermediate duckweed</name>
    <dbReference type="NCBI Taxonomy" id="51605"/>
    <lineage>
        <taxon>Eukaryota</taxon>
        <taxon>Viridiplantae</taxon>
        <taxon>Streptophyta</taxon>
        <taxon>Embryophyta</taxon>
        <taxon>Tracheophyta</taxon>
        <taxon>Spermatophyta</taxon>
        <taxon>Magnoliopsida</taxon>
        <taxon>Liliopsida</taxon>
        <taxon>Araceae</taxon>
        <taxon>Lemnoideae</taxon>
        <taxon>Spirodela</taxon>
    </lineage>
</organism>
<name>A0A7I8KM17_SPIIN</name>
<protein>
    <submittedName>
        <fullName evidence="1">Uncharacterized protein</fullName>
    </submittedName>
</protein>
<sequence length="98" mass="10135">MVRINRPNVIAFTSVTMLGAPPSDGDGHNGQIDPTVDLEINGGDHVAVKALQPFAVANALVVMLLTSSRSDAIDVGIARNPAPSRAPNLVGTVQARPV</sequence>
<gene>
    <name evidence="1" type="ORF">SI8410_07009493</name>
</gene>
<dbReference type="Proteomes" id="UP000663760">
    <property type="component" value="Chromosome 7"/>
</dbReference>
<keyword evidence="2" id="KW-1185">Reference proteome</keyword>
<evidence type="ECO:0000313" key="2">
    <source>
        <dbReference type="Proteomes" id="UP000663760"/>
    </source>
</evidence>
<accession>A0A7I8KM17</accession>
<dbReference type="AlphaFoldDB" id="A0A7I8KM17"/>